<accession>A0A537KS02</accession>
<name>A0A537KS02_9BACT</name>
<dbReference type="EMBL" id="VBAL01000165">
    <property type="protein sequence ID" value="TMI98492.1"/>
    <property type="molecule type" value="Genomic_DNA"/>
</dbReference>
<dbReference type="AlphaFoldDB" id="A0A537KS02"/>
<gene>
    <name evidence="1" type="ORF">E6H01_12325</name>
</gene>
<dbReference type="InterPro" id="IPR013783">
    <property type="entry name" value="Ig-like_fold"/>
</dbReference>
<comment type="caution">
    <text evidence="1">The sequence shown here is derived from an EMBL/GenBank/DDBJ whole genome shotgun (WGS) entry which is preliminary data.</text>
</comment>
<dbReference type="Proteomes" id="UP000319353">
    <property type="component" value="Unassembled WGS sequence"/>
</dbReference>
<organism evidence="1 2">
    <name type="scientific">Candidatus Segetimicrobium genomatis</name>
    <dbReference type="NCBI Taxonomy" id="2569760"/>
    <lineage>
        <taxon>Bacteria</taxon>
        <taxon>Bacillati</taxon>
        <taxon>Candidatus Sysuimicrobiota</taxon>
        <taxon>Candidatus Sysuimicrobiia</taxon>
        <taxon>Candidatus Sysuimicrobiales</taxon>
        <taxon>Candidatus Segetimicrobiaceae</taxon>
        <taxon>Candidatus Segetimicrobium</taxon>
    </lineage>
</organism>
<protein>
    <recommendedName>
        <fullName evidence="3">CARDB domain-containing protein</fullName>
    </recommendedName>
</protein>
<dbReference type="Gene3D" id="2.60.40.10">
    <property type="entry name" value="Immunoglobulins"/>
    <property type="match status" value="4"/>
</dbReference>
<reference evidence="1 2" key="1">
    <citation type="journal article" date="2019" name="Nat. Microbiol.">
        <title>Mediterranean grassland soil C-N compound turnover is dependent on rainfall and depth, and is mediated by genomically divergent microorganisms.</title>
        <authorList>
            <person name="Diamond S."/>
            <person name="Andeer P.F."/>
            <person name="Li Z."/>
            <person name="Crits-Christoph A."/>
            <person name="Burstein D."/>
            <person name="Anantharaman K."/>
            <person name="Lane K.R."/>
            <person name="Thomas B.C."/>
            <person name="Pan C."/>
            <person name="Northen T.R."/>
            <person name="Banfield J.F."/>
        </authorList>
    </citation>
    <scope>NUCLEOTIDE SEQUENCE [LARGE SCALE GENOMIC DNA]</scope>
    <source>
        <strain evidence="1">NP_4</strain>
    </source>
</reference>
<evidence type="ECO:0008006" key="3">
    <source>
        <dbReference type="Google" id="ProtNLM"/>
    </source>
</evidence>
<evidence type="ECO:0000313" key="2">
    <source>
        <dbReference type="Proteomes" id="UP000319353"/>
    </source>
</evidence>
<sequence length="510" mass="54449">MVKEQQFWFDQWQSSGVRVVPAVWTAGYDLSAMPRNWGPNQVQTFTVKVVNTGNQTWHAGGATPVRLGIHFANAMGGYRSGSWLTDERTALPTDVAPGGRAMLTVTAHAPANPGAVLEAEMVLETQFWFSDWAPLKTILGSPTWNASYNMSGAPQTWTPGQTQTFTVTVTNTGNQVWPAGGSMPVRLGFHFANAAGGYPAFGSWLTDQRVSLPVNLAPGASVSVPVSLTAPATSVPNVLEVEAVKEQQFWFSEWSPVAVTQANPVWSAGYDLSQAPRTWVPNQTQTFTVNVTNTGNQTWPAGGGSPVRLGLHFATRDGGYPAQFKSGMTTWLNDQRFALPTDVAPGASAAVTVNATAPPTWAFNTLELEMVKEQAFWFQDWAPLTIIPAPLVWSASSDVTGAPRTWAPGKTETFQVTVVNTGNVLWPSGGTYPVRLGIHFANAEGGFANLANWATDQRFSLPADVSPGGSASLTVSVTAPAGAVPLVLEAELVQEQVAWMNAWSALATGS</sequence>
<evidence type="ECO:0000313" key="1">
    <source>
        <dbReference type="EMBL" id="TMI98492.1"/>
    </source>
</evidence>
<proteinExistence type="predicted"/>